<dbReference type="Proteomes" id="UP000598467">
    <property type="component" value="Unassembled WGS sequence"/>
</dbReference>
<dbReference type="Gene3D" id="3.30.450.20">
    <property type="entry name" value="PAS domain"/>
    <property type="match status" value="2"/>
</dbReference>
<comment type="caution">
    <text evidence="5">The sequence shown here is derived from an EMBL/GenBank/DDBJ whole genome shotgun (WGS) entry which is preliminary data.</text>
</comment>
<dbReference type="Pfam" id="PF00990">
    <property type="entry name" value="GGDEF"/>
    <property type="match status" value="1"/>
</dbReference>
<dbReference type="SMART" id="SM00086">
    <property type="entry name" value="PAC"/>
    <property type="match status" value="2"/>
</dbReference>
<dbReference type="InterPro" id="IPR043128">
    <property type="entry name" value="Rev_trsase/Diguanyl_cyclase"/>
</dbReference>
<dbReference type="EMBL" id="JABFCZ010000007">
    <property type="protein sequence ID" value="MBD1546092.1"/>
    <property type="molecule type" value="Genomic_DNA"/>
</dbReference>
<dbReference type="CDD" id="cd01949">
    <property type="entry name" value="GGDEF"/>
    <property type="match status" value="1"/>
</dbReference>
<dbReference type="InterPro" id="IPR000700">
    <property type="entry name" value="PAS-assoc_C"/>
</dbReference>
<evidence type="ECO:0000313" key="6">
    <source>
        <dbReference type="Proteomes" id="UP000598467"/>
    </source>
</evidence>
<dbReference type="InterPro" id="IPR052155">
    <property type="entry name" value="Biofilm_reg_signaling"/>
</dbReference>
<dbReference type="InterPro" id="IPR013655">
    <property type="entry name" value="PAS_fold_3"/>
</dbReference>
<dbReference type="InterPro" id="IPR000160">
    <property type="entry name" value="GGDEF_dom"/>
</dbReference>
<dbReference type="PROSITE" id="PS50883">
    <property type="entry name" value="EAL"/>
    <property type="match status" value="1"/>
</dbReference>
<evidence type="ECO:0000259" key="1">
    <source>
        <dbReference type="PROSITE" id="PS50112"/>
    </source>
</evidence>
<evidence type="ECO:0000259" key="4">
    <source>
        <dbReference type="PROSITE" id="PS50887"/>
    </source>
</evidence>
<proteinExistence type="predicted"/>
<dbReference type="Gene3D" id="2.10.70.100">
    <property type="match status" value="1"/>
</dbReference>
<dbReference type="PANTHER" id="PTHR44757">
    <property type="entry name" value="DIGUANYLATE CYCLASE DGCP"/>
    <property type="match status" value="1"/>
</dbReference>
<dbReference type="SUPFAM" id="SSF141868">
    <property type="entry name" value="EAL domain-like"/>
    <property type="match status" value="1"/>
</dbReference>
<dbReference type="SMART" id="SM00091">
    <property type="entry name" value="PAS"/>
    <property type="match status" value="2"/>
</dbReference>
<dbReference type="InterPro" id="IPR001633">
    <property type="entry name" value="EAL_dom"/>
</dbReference>
<dbReference type="SUPFAM" id="SSF55073">
    <property type="entry name" value="Nucleotide cyclase"/>
    <property type="match status" value="1"/>
</dbReference>
<protein>
    <submittedName>
        <fullName evidence="5">EAL domain-containing protein</fullName>
    </submittedName>
</protein>
<dbReference type="NCBIfam" id="TIGR00229">
    <property type="entry name" value="sensory_box"/>
    <property type="match status" value="2"/>
</dbReference>
<dbReference type="Pfam" id="PF08447">
    <property type="entry name" value="PAS_3"/>
    <property type="match status" value="1"/>
</dbReference>
<accession>A0A926P3N5</accession>
<dbReference type="InterPro" id="IPR000014">
    <property type="entry name" value="PAS"/>
</dbReference>
<dbReference type="CDD" id="cd01948">
    <property type="entry name" value="EAL"/>
    <property type="match status" value="1"/>
</dbReference>
<feature type="domain" description="PAC" evidence="2">
    <location>
        <begin position="495"/>
        <end position="547"/>
    </location>
</feature>
<dbReference type="CDD" id="cd00130">
    <property type="entry name" value="PAS"/>
    <property type="match status" value="2"/>
</dbReference>
<dbReference type="Pfam" id="PF13426">
    <property type="entry name" value="PAS_9"/>
    <property type="match status" value="1"/>
</dbReference>
<feature type="domain" description="EAL" evidence="3">
    <location>
        <begin position="847"/>
        <end position="1102"/>
    </location>
</feature>
<feature type="domain" description="GGDEF" evidence="4">
    <location>
        <begin position="707"/>
        <end position="838"/>
    </location>
</feature>
<gene>
    <name evidence="5" type="ORF">HK439_07455</name>
</gene>
<dbReference type="PROSITE" id="PS50113">
    <property type="entry name" value="PAC"/>
    <property type="match status" value="2"/>
</dbReference>
<evidence type="ECO:0000259" key="3">
    <source>
        <dbReference type="PROSITE" id="PS50883"/>
    </source>
</evidence>
<sequence>MVRLKPFRGNQRQEILDWAASADASTSQEKQRNAAGELVVGVEVQSSNTNGNRSYGARFSARLDRILRDWTADGRQIAKPLKAVFLLFLFLTVAALSTQNFVNEYHNLEAPLDQATATAEKLLQHQKAISTSGLEQTLLGITTNSAMIEAVESGSTDKIRSAASRLLVEMKTFHDVSQFTIYDADLSHEFQVFEPGLFEKAETTYLVRLAKTVDRVTRGFEPDDIGQTAIAAVRPWKVDGKLIGFIKLSMDLRRPMALIGSSLNTEVLEVYSGQYVAKNPRLTSRSGDWVSAGSFAYLKATPGRLPDGIETSLEKNFAANSLLSRLFLDHGRLKVLSSFPLTMADGSKPSTLVLLHDITDSFRSFAESTGVSLLIGIILATLSWFVFKRLIFALQNSIRETRQKLESEVEANTKELEQSRHRLIEAQKIAAIGSWERDLIGGELHWTQEMFRIVGLPGDTDPVVARQYLYRIIPPPERPYVEACLDKAIKECADFDFEHQIVRRDGSIRYLRVRGYVIADEHGVASRVIGTTHDITDWHTAQEQNQRLAGILEASLNEVYVFDANSFLFEHANKCARENLGYSMEELQIMHAWNINPDYSEEYYRNLIRPLISGEKALLNIEGVLKRKDGSEYPVEVRLQVHRERNKDLIVAIANDISERMAREQETQAAREKAERMAYFDALTQLPNRAGCQREAERRFDPENPDRPAFIIHMDLDNFKRINDTLGHTAGDSCLDEVGERLKLCCVGLGTAYRWGGDEFVVIAEGPDSDPEELCERLNVVMRAPMEFEGNQIWPSVSMGVARCPEDGEDFGTLLVHADLALYRSKDNGKDRWSYFTSDMKIDSDEEARMDKELRQAIRRDEFFLVFQPQVNIRTQRVTGIEALVRWQHPTRGTLGPGAFLPVVEKSNLASTLGEIVINKALAAARSWQDLGVDFGRIAVNLSPSHLTSGTLLHDFNKAMERHGVGPEKITAEVLESVFLDNSRTDNVLVLDELHRLGVHIELDDFGTGYASLSHVADLPINGLKIDRSFTAQILDDNRKEIVVNQLIHLARALNIGLICEGVETEAQIDRLQMMGDFSVQGYYIARPMPYEAITDWLQDAPEELVSMI</sequence>
<dbReference type="PROSITE" id="PS50887">
    <property type="entry name" value="GGDEF"/>
    <property type="match status" value="1"/>
</dbReference>
<dbReference type="SUPFAM" id="SSF55785">
    <property type="entry name" value="PYP-like sensor domain (PAS domain)"/>
    <property type="match status" value="2"/>
</dbReference>
<feature type="domain" description="PAC" evidence="2">
    <location>
        <begin position="619"/>
        <end position="669"/>
    </location>
</feature>
<dbReference type="InterPro" id="IPR001610">
    <property type="entry name" value="PAC"/>
</dbReference>
<evidence type="ECO:0000313" key="5">
    <source>
        <dbReference type="EMBL" id="MBD1546092.1"/>
    </source>
</evidence>
<feature type="domain" description="PAS" evidence="1">
    <location>
        <begin position="544"/>
        <end position="587"/>
    </location>
</feature>
<name>A0A926P3N5_9HYPH</name>
<dbReference type="InterPro" id="IPR035919">
    <property type="entry name" value="EAL_sf"/>
</dbReference>
<reference evidence="5" key="1">
    <citation type="submission" date="2020-05" db="EMBL/GenBank/DDBJ databases">
        <title>Identification of trans-AT polyketide cluster in two marine bacteria, producers of a novel glutaramide-containing polyketide sesbanimide D and analogs.</title>
        <authorList>
            <person name="Kacar D."/>
            <person name="Rodriguez P."/>
            <person name="Canedo L."/>
            <person name="Gonzalez E."/>
            <person name="Galan B."/>
            <person name="De La Calle F."/>
            <person name="Garcia J.L."/>
        </authorList>
    </citation>
    <scope>NUCLEOTIDE SEQUENCE</scope>
    <source>
        <strain evidence="5">PHM038</strain>
    </source>
</reference>
<dbReference type="NCBIfam" id="TIGR00254">
    <property type="entry name" value="GGDEF"/>
    <property type="match status" value="1"/>
</dbReference>
<evidence type="ECO:0000259" key="2">
    <source>
        <dbReference type="PROSITE" id="PS50113"/>
    </source>
</evidence>
<organism evidence="5 6">
    <name type="scientific">Roseibium aggregatum</name>
    <dbReference type="NCBI Taxonomy" id="187304"/>
    <lineage>
        <taxon>Bacteria</taxon>
        <taxon>Pseudomonadati</taxon>
        <taxon>Pseudomonadota</taxon>
        <taxon>Alphaproteobacteria</taxon>
        <taxon>Hyphomicrobiales</taxon>
        <taxon>Stappiaceae</taxon>
        <taxon>Roseibium</taxon>
    </lineage>
</organism>
<dbReference type="InterPro" id="IPR029787">
    <property type="entry name" value="Nucleotide_cyclase"/>
</dbReference>
<dbReference type="Pfam" id="PF00563">
    <property type="entry name" value="EAL"/>
    <property type="match status" value="1"/>
</dbReference>
<dbReference type="Gene3D" id="3.30.70.270">
    <property type="match status" value="1"/>
</dbReference>
<dbReference type="Gene3D" id="3.20.20.450">
    <property type="entry name" value="EAL domain"/>
    <property type="match status" value="1"/>
</dbReference>
<dbReference type="AlphaFoldDB" id="A0A926P3N5"/>
<dbReference type="SMART" id="SM00267">
    <property type="entry name" value="GGDEF"/>
    <property type="match status" value="1"/>
</dbReference>
<dbReference type="InterPro" id="IPR035965">
    <property type="entry name" value="PAS-like_dom_sf"/>
</dbReference>
<dbReference type="PANTHER" id="PTHR44757:SF2">
    <property type="entry name" value="BIOFILM ARCHITECTURE MAINTENANCE PROTEIN MBAA"/>
    <property type="match status" value="1"/>
</dbReference>
<dbReference type="PROSITE" id="PS50112">
    <property type="entry name" value="PAS"/>
    <property type="match status" value="1"/>
</dbReference>
<dbReference type="SMART" id="SM00052">
    <property type="entry name" value="EAL"/>
    <property type="match status" value="1"/>
</dbReference>